<evidence type="ECO:0000256" key="10">
    <source>
        <dbReference type="RuleBase" id="RU910715"/>
    </source>
</evidence>
<evidence type="ECO:0000256" key="7">
    <source>
        <dbReference type="ARBA" id="ARBA00022737"/>
    </source>
</evidence>
<keyword evidence="6 10" id="KW-0812">Transmembrane</keyword>
<dbReference type="EMBL" id="KQ999332">
    <property type="protein sequence ID" value="KZV41910.1"/>
    <property type="molecule type" value="Genomic_DNA"/>
</dbReference>
<sequence length="292" mass="32984">MAISSVPPLAFAFGILGNIVSFLVYLSPAPTFYRIWKKKSTEGFQSFPYSVALFSATLYLYYAFLKKDALILITINSVGCVFEISYLAIFMIYAKKESRAFTCKLLLLFNLTSLGLIIGGTRLFSHGDNRVRIVGWICAAFSVSVFAAPLSIMRQVIRTKSVEFMPFSLSFFLTLCAVMWFCYGFLIKDYYIAAPNVLGLSFGIMQMLLYVVYKDRKQQIQPQEANKDRKEQIQPQEAKIHDLNTIEGLNKALENSMNVVSNGQELEIIVIDHHDDEIPGVVVIRSKEPTTN</sequence>
<evidence type="ECO:0000256" key="2">
    <source>
        <dbReference type="ARBA" id="ARBA00007809"/>
    </source>
</evidence>
<dbReference type="GO" id="GO:0005886">
    <property type="term" value="C:plasma membrane"/>
    <property type="evidence" value="ECO:0007669"/>
    <property type="project" value="UniProtKB-SubCell"/>
</dbReference>
<evidence type="ECO:0000313" key="12">
    <source>
        <dbReference type="Proteomes" id="UP000250235"/>
    </source>
</evidence>
<evidence type="ECO:0000256" key="3">
    <source>
        <dbReference type="ARBA" id="ARBA00022448"/>
    </source>
</evidence>
<feature type="transmembrane region" description="Helical" evidence="10">
    <location>
        <begin position="192"/>
        <end position="213"/>
    </location>
</feature>
<name>A0A2Z7CB85_9LAMI</name>
<dbReference type="OrthoDB" id="409725at2759"/>
<evidence type="ECO:0000256" key="4">
    <source>
        <dbReference type="ARBA" id="ARBA00022475"/>
    </source>
</evidence>
<feature type="transmembrane region" description="Helical" evidence="10">
    <location>
        <begin position="47"/>
        <end position="64"/>
    </location>
</feature>
<feature type="transmembrane region" description="Helical" evidence="10">
    <location>
        <begin position="70"/>
        <end position="93"/>
    </location>
</feature>
<evidence type="ECO:0000256" key="8">
    <source>
        <dbReference type="ARBA" id="ARBA00022989"/>
    </source>
</evidence>
<reference evidence="11 12" key="1">
    <citation type="journal article" date="2015" name="Proc. Natl. Acad. Sci. U.S.A.">
        <title>The resurrection genome of Boea hygrometrica: A blueprint for survival of dehydration.</title>
        <authorList>
            <person name="Xiao L."/>
            <person name="Yang G."/>
            <person name="Zhang L."/>
            <person name="Yang X."/>
            <person name="Zhao S."/>
            <person name="Ji Z."/>
            <person name="Zhou Q."/>
            <person name="Hu M."/>
            <person name="Wang Y."/>
            <person name="Chen M."/>
            <person name="Xu Y."/>
            <person name="Jin H."/>
            <person name="Xiao X."/>
            <person name="Hu G."/>
            <person name="Bao F."/>
            <person name="Hu Y."/>
            <person name="Wan P."/>
            <person name="Li L."/>
            <person name="Deng X."/>
            <person name="Kuang T."/>
            <person name="Xiang C."/>
            <person name="Zhu J.K."/>
            <person name="Oliver M.J."/>
            <person name="He Y."/>
        </authorList>
    </citation>
    <scope>NUCLEOTIDE SEQUENCE [LARGE SCALE GENOMIC DNA]</scope>
    <source>
        <strain evidence="12">cv. XS01</strain>
    </source>
</reference>
<feature type="transmembrane region" description="Helical" evidence="10">
    <location>
        <begin position="164"/>
        <end position="186"/>
    </location>
</feature>
<dbReference type="Pfam" id="PF03083">
    <property type="entry name" value="MtN3_slv"/>
    <property type="match status" value="2"/>
</dbReference>
<evidence type="ECO:0000256" key="1">
    <source>
        <dbReference type="ARBA" id="ARBA00004651"/>
    </source>
</evidence>
<evidence type="ECO:0000313" key="11">
    <source>
        <dbReference type="EMBL" id="KZV41910.1"/>
    </source>
</evidence>
<comment type="subcellular location">
    <subcellularLocation>
        <location evidence="1 10">Cell membrane</location>
        <topology evidence="1 10">Multi-pass membrane protein</topology>
    </subcellularLocation>
</comment>
<keyword evidence="7" id="KW-0677">Repeat</keyword>
<keyword evidence="9 10" id="KW-0472">Membrane</keyword>
<feature type="transmembrane region" description="Helical" evidence="10">
    <location>
        <begin position="105"/>
        <end position="125"/>
    </location>
</feature>
<dbReference type="FunFam" id="1.20.1280.290:FF:000003">
    <property type="entry name" value="Bidirectional sugar transporter SWEET"/>
    <property type="match status" value="1"/>
</dbReference>
<evidence type="ECO:0000256" key="9">
    <source>
        <dbReference type="ARBA" id="ARBA00023136"/>
    </source>
</evidence>
<organism evidence="11 12">
    <name type="scientific">Dorcoceras hygrometricum</name>
    <dbReference type="NCBI Taxonomy" id="472368"/>
    <lineage>
        <taxon>Eukaryota</taxon>
        <taxon>Viridiplantae</taxon>
        <taxon>Streptophyta</taxon>
        <taxon>Embryophyta</taxon>
        <taxon>Tracheophyta</taxon>
        <taxon>Spermatophyta</taxon>
        <taxon>Magnoliopsida</taxon>
        <taxon>eudicotyledons</taxon>
        <taxon>Gunneridae</taxon>
        <taxon>Pentapetalae</taxon>
        <taxon>asterids</taxon>
        <taxon>lamiids</taxon>
        <taxon>Lamiales</taxon>
        <taxon>Gesneriaceae</taxon>
        <taxon>Didymocarpoideae</taxon>
        <taxon>Trichosporeae</taxon>
        <taxon>Loxocarpinae</taxon>
        <taxon>Dorcoceras</taxon>
    </lineage>
</organism>
<dbReference type="Proteomes" id="UP000250235">
    <property type="component" value="Unassembled WGS sequence"/>
</dbReference>
<dbReference type="PANTHER" id="PTHR10791">
    <property type="entry name" value="RAG1-ACTIVATING PROTEIN 1"/>
    <property type="match status" value="1"/>
</dbReference>
<feature type="transmembrane region" description="Helical" evidence="10">
    <location>
        <begin position="6"/>
        <end position="26"/>
    </location>
</feature>
<accession>A0A2Z7CB85</accession>
<dbReference type="PANTHER" id="PTHR10791:SF157">
    <property type="entry name" value="BIDIRECTIONAL SUGAR TRANSPORTER SWEET"/>
    <property type="match status" value="1"/>
</dbReference>
<proteinExistence type="inferred from homology"/>
<dbReference type="InterPro" id="IPR047664">
    <property type="entry name" value="SWEET"/>
</dbReference>
<evidence type="ECO:0000256" key="6">
    <source>
        <dbReference type="ARBA" id="ARBA00022692"/>
    </source>
</evidence>
<keyword evidence="3 10" id="KW-0813">Transport</keyword>
<protein>
    <recommendedName>
        <fullName evidence="10">Bidirectional sugar transporter SWEET</fullName>
    </recommendedName>
</protein>
<comment type="function">
    <text evidence="10">Mediates both low-affinity uptake and efflux of sugar across the membrane.</text>
</comment>
<comment type="similarity">
    <text evidence="2 10">Belongs to the SWEET sugar transporter family.</text>
</comment>
<keyword evidence="12" id="KW-1185">Reference proteome</keyword>
<dbReference type="InterPro" id="IPR004316">
    <property type="entry name" value="SWEET_rpt"/>
</dbReference>
<feature type="transmembrane region" description="Helical" evidence="10">
    <location>
        <begin position="131"/>
        <end position="152"/>
    </location>
</feature>
<keyword evidence="4" id="KW-1003">Cell membrane</keyword>
<keyword evidence="8 10" id="KW-1133">Transmembrane helix</keyword>
<dbReference type="GO" id="GO:0051119">
    <property type="term" value="F:sugar transmembrane transporter activity"/>
    <property type="evidence" value="ECO:0007669"/>
    <property type="project" value="InterPro"/>
</dbReference>
<keyword evidence="5 10" id="KW-0762">Sugar transport</keyword>
<dbReference type="Gene3D" id="1.20.1280.290">
    <property type="match status" value="2"/>
</dbReference>
<gene>
    <name evidence="11" type="ORF">F511_32235</name>
</gene>
<evidence type="ECO:0000256" key="5">
    <source>
        <dbReference type="ARBA" id="ARBA00022597"/>
    </source>
</evidence>
<dbReference type="FunFam" id="1.20.1280.290:FF:000001">
    <property type="entry name" value="Bidirectional sugar transporter SWEET"/>
    <property type="match status" value="1"/>
</dbReference>
<dbReference type="AlphaFoldDB" id="A0A2Z7CB85"/>